<dbReference type="EMBL" id="CP026093">
    <property type="protein sequence ID" value="AYB57746.1"/>
    <property type="molecule type" value="Genomic_DNA"/>
</dbReference>
<dbReference type="GO" id="GO:0006310">
    <property type="term" value="P:DNA recombination"/>
    <property type="evidence" value="ECO:0007669"/>
    <property type="project" value="UniProtKB-KW"/>
</dbReference>
<dbReference type="SUPFAM" id="SSF56349">
    <property type="entry name" value="DNA breaking-rejoining enzymes"/>
    <property type="match status" value="1"/>
</dbReference>
<dbReference type="Gene3D" id="1.10.443.10">
    <property type="entry name" value="Intergrase catalytic core"/>
    <property type="match status" value="1"/>
</dbReference>
<reference evidence="3" key="1">
    <citation type="submission" date="2018-01" db="EMBL/GenBank/DDBJ databases">
        <title>Complete Genome Sequence of three strains from Ralstonia solanacearum ecotype Moko sequevar IIA-53 from Brazil.</title>
        <authorList>
            <person name="Silva J.R."/>
            <person name="Albuquerque G.M.R."/>
            <person name="Pais A.K.L."/>
            <person name="Silva A.M.F."/>
            <person name="Boiteux M.E.N.F."/>
            <person name="Souza E.B."/>
            <person name="Mariano R.L.R."/>
        </authorList>
    </citation>
    <scope>NUCLEOTIDE SEQUENCE [LARGE SCALE GENOMIC DNA]</scope>
    <source>
        <strain evidence="3">SFC</strain>
        <plasmid evidence="3">unnamed</plasmid>
    </source>
</reference>
<dbReference type="Pfam" id="PF00589">
    <property type="entry name" value="Phage_integrase"/>
    <property type="match status" value="1"/>
</dbReference>
<dbReference type="InterPro" id="IPR011010">
    <property type="entry name" value="DNA_brk_join_enz"/>
</dbReference>
<keyword evidence="1" id="KW-0233">DNA recombination</keyword>
<evidence type="ECO:0000313" key="3">
    <source>
        <dbReference type="EMBL" id="AYB57746.1"/>
    </source>
</evidence>
<evidence type="ECO:0000256" key="1">
    <source>
        <dbReference type="ARBA" id="ARBA00023172"/>
    </source>
</evidence>
<dbReference type="GO" id="GO:0015074">
    <property type="term" value="P:DNA integration"/>
    <property type="evidence" value="ECO:0007669"/>
    <property type="project" value="InterPro"/>
</dbReference>
<proteinExistence type="predicted"/>
<accession>A0A809EBZ8</accession>
<feature type="domain" description="Tyr recombinase" evidence="2">
    <location>
        <begin position="23"/>
        <end position="80"/>
    </location>
</feature>
<dbReference type="InterPro" id="IPR002104">
    <property type="entry name" value="Integrase_catalytic"/>
</dbReference>
<dbReference type="AlphaFoldDB" id="A0A809EBZ8"/>
<gene>
    <name evidence="3" type="ORF">C2L97_16930</name>
</gene>
<dbReference type="GO" id="GO:0003677">
    <property type="term" value="F:DNA binding"/>
    <property type="evidence" value="ECO:0007669"/>
    <property type="project" value="InterPro"/>
</dbReference>
<sequence>MGDEAAVSFTERIRFPPKHVAATVFHRLYAQAWLHGASSHSGWRTFVTTLIENGVDIKAISTLIGHASSAMTTQYVEDNPAQLKPISVKQVSGDARGGKLFDRS</sequence>
<keyword evidence="3" id="KW-0614">Plasmid</keyword>
<geneLocation type="plasmid" evidence="3">
    <name>unnamed</name>
</geneLocation>
<name>A0A809EBZ8_RALSL</name>
<protein>
    <recommendedName>
        <fullName evidence="2">Tyr recombinase domain-containing protein</fullName>
    </recommendedName>
</protein>
<organism evidence="3">
    <name type="scientific">Ralstonia solanacearum</name>
    <name type="common">Pseudomonas solanacearum</name>
    <dbReference type="NCBI Taxonomy" id="305"/>
    <lineage>
        <taxon>Bacteria</taxon>
        <taxon>Pseudomonadati</taxon>
        <taxon>Pseudomonadota</taxon>
        <taxon>Betaproteobacteria</taxon>
        <taxon>Burkholderiales</taxon>
        <taxon>Burkholderiaceae</taxon>
        <taxon>Ralstonia</taxon>
        <taxon>Ralstonia solanacearum species complex</taxon>
    </lineage>
</organism>
<evidence type="ECO:0000259" key="2">
    <source>
        <dbReference type="Pfam" id="PF00589"/>
    </source>
</evidence>
<dbReference type="InterPro" id="IPR013762">
    <property type="entry name" value="Integrase-like_cat_sf"/>
</dbReference>